<proteinExistence type="predicted"/>
<dbReference type="Proteomes" id="UP001172673">
    <property type="component" value="Unassembled WGS sequence"/>
</dbReference>
<accession>A0AA38XNS0</accession>
<evidence type="ECO:0000313" key="2">
    <source>
        <dbReference type="Proteomes" id="UP001172673"/>
    </source>
</evidence>
<comment type="caution">
    <text evidence="1">The sequence shown here is derived from an EMBL/GenBank/DDBJ whole genome shotgun (WGS) entry which is preliminary data.</text>
</comment>
<keyword evidence="2" id="KW-1185">Reference proteome</keyword>
<sequence>MPLPFNDEYCLLPIPGLPEYPSTCYDFVVQGYNGTFGHLIEPIVRSFTWSNKWEVDHEQRKVVLLGNDFEARRDNLRETLRAEKEKGTFKVLKKWTGEPLPIYGPERELVVEIERAASGLFGIATYGVQLITYCDDAEGLSIWAARRSVKQSPLPKQAGSDWTISYVTASETKTTSGGEAGLIRAEVQFVYDMKVDREVKPIPVLVPSSKAKRRLVSDLYSVEQIKKSHSRWRVHARNYLSDAGFALFGMG</sequence>
<reference evidence="1" key="1">
    <citation type="submission" date="2022-10" db="EMBL/GenBank/DDBJ databases">
        <title>Culturing micro-colonial fungi from biological soil crusts in the Mojave desert and describing Neophaeococcomyces mojavensis, and introducing the new genera and species Taxawa tesnikishii.</title>
        <authorList>
            <person name="Kurbessoian T."/>
            <person name="Stajich J.E."/>
        </authorList>
    </citation>
    <scope>NUCLEOTIDE SEQUENCE</scope>
    <source>
        <strain evidence="1">TK_41</strain>
    </source>
</reference>
<dbReference type="EMBL" id="JAPDRK010000001">
    <property type="protein sequence ID" value="KAJ9616334.1"/>
    <property type="molecule type" value="Genomic_DNA"/>
</dbReference>
<dbReference type="AlphaFoldDB" id="A0AA38XNS0"/>
<dbReference type="Gene3D" id="3.30.750.160">
    <property type="match status" value="1"/>
</dbReference>
<gene>
    <name evidence="1" type="ORF">H2200_000052</name>
</gene>
<organism evidence="1 2">
    <name type="scientific">Cladophialophora chaetospira</name>
    <dbReference type="NCBI Taxonomy" id="386627"/>
    <lineage>
        <taxon>Eukaryota</taxon>
        <taxon>Fungi</taxon>
        <taxon>Dikarya</taxon>
        <taxon>Ascomycota</taxon>
        <taxon>Pezizomycotina</taxon>
        <taxon>Eurotiomycetes</taxon>
        <taxon>Chaetothyriomycetidae</taxon>
        <taxon>Chaetothyriales</taxon>
        <taxon>Herpotrichiellaceae</taxon>
        <taxon>Cladophialophora</taxon>
    </lineage>
</organism>
<protein>
    <submittedName>
        <fullName evidence="1">Uncharacterized protein</fullName>
    </submittedName>
</protein>
<name>A0AA38XNS0_9EURO</name>
<evidence type="ECO:0000313" key="1">
    <source>
        <dbReference type="EMBL" id="KAJ9616334.1"/>
    </source>
</evidence>